<organism evidence="3 4">
    <name type="scientific">Rhizobium rhizoryzae</name>
    <dbReference type="NCBI Taxonomy" id="451876"/>
    <lineage>
        <taxon>Bacteria</taxon>
        <taxon>Pseudomonadati</taxon>
        <taxon>Pseudomonadota</taxon>
        <taxon>Alphaproteobacteria</taxon>
        <taxon>Hyphomicrobiales</taxon>
        <taxon>Rhizobiaceae</taxon>
        <taxon>Rhizobium/Agrobacterium group</taxon>
        <taxon>Rhizobium</taxon>
    </lineage>
</organism>
<gene>
    <name evidence="3" type="ORF">GGQ72_003556</name>
</gene>
<dbReference type="InterPro" id="IPR027417">
    <property type="entry name" value="P-loop_NTPase"/>
</dbReference>
<comment type="caution">
    <text evidence="3">The sequence shown here is derived from an EMBL/GenBank/DDBJ whole genome shotgun (WGS) entry which is preliminary data.</text>
</comment>
<accession>A0A7W6LII8</accession>
<feature type="coiled-coil region" evidence="1">
    <location>
        <begin position="177"/>
        <end position="204"/>
    </location>
</feature>
<dbReference type="PANTHER" id="PTHR41259:SF1">
    <property type="entry name" value="DOUBLE-STRAND BREAK REPAIR RAD50 ATPASE, PUTATIVE-RELATED"/>
    <property type="match status" value="1"/>
</dbReference>
<dbReference type="PANTHER" id="PTHR41259">
    <property type="entry name" value="DOUBLE-STRAND BREAK REPAIR RAD50 ATPASE, PUTATIVE-RELATED"/>
    <property type="match status" value="1"/>
</dbReference>
<dbReference type="SUPFAM" id="SSF52540">
    <property type="entry name" value="P-loop containing nucleoside triphosphate hydrolases"/>
    <property type="match status" value="1"/>
</dbReference>
<feature type="coiled-coil region" evidence="1">
    <location>
        <begin position="936"/>
        <end position="970"/>
    </location>
</feature>
<proteinExistence type="predicted"/>
<feature type="coiled-coil region" evidence="1">
    <location>
        <begin position="502"/>
        <end position="536"/>
    </location>
</feature>
<dbReference type="Pfam" id="PF13514">
    <property type="entry name" value="AAA_27"/>
    <property type="match status" value="1"/>
</dbReference>
<feature type="domain" description="YhaN AAA" evidence="2">
    <location>
        <begin position="1"/>
        <end position="202"/>
    </location>
</feature>
<feature type="coiled-coil region" evidence="1">
    <location>
        <begin position="588"/>
        <end position="622"/>
    </location>
</feature>
<protein>
    <submittedName>
        <fullName evidence="3">Uncharacterized protein YhaN</fullName>
    </submittedName>
</protein>
<dbReference type="RefSeq" id="WP_165130883.1">
    <property type="nucleotide sequence ID" value="NZ_CP049249.1"/>
</dbReference>
<dbReference type="InterPro" id="IPR038734">
    <property type="entry name" value="YhaN_AAA"/>
</dbReference>
<keyword evidence="1" id="KW-0175">Coiled coil</keyword>
<dbReference type="Proteomes" id="UP000519897">
    <property type="component" value="Unassembled WGS sequence"/>
</dbReference>
<evidence type="ECO:0000256" key="1">
    <source>
        <dbReference type="SAM" id="Coils"/>
    </source>
</evidence>
<name>A0A7W6LII8_9HYPH</name>
<evidence type="ECO:0000259" key="2">
    <source>
        <dbReference type="Pfam" id="PF13514"/>
    </source>
</evidence>
<dbReference type="AlphaFoldDB" id="A0A7W6LII8"/>
<keyword evidence="4" id="KW-1185">Reference proteome</keyword>
<dbReference type="Gene3D" id="3.40.50.300">
    <property type="entry name" value="P-loop containing nucleotide triphosphate hydrolases"/>
    <property type="match status" value="2"/>
</dbReference>
<evidence type="ECO:0000313" key="3">
    <source>
        <dbReference type="EMBL" id="MBB4144994.1"/>
    </source>
</evidence>
<feature type="coiled-coil region" evidence="1">
    <location>
        <begin position="661"/>
        <end position="688"/>
    </location>
</feature>
<sequence length="1155" mass="130111">MRLSRLDLTRYGKFTDRVLDFGARREGLPDLHIVYGLNEAGKSTAFSAYLDLLFGIPDKSSYDFLHAYSAMQIGGRLEIDGRGQDFIRIKKRTNALLDHSGQPLPEAVIASALGGLTRDSYRAMFSLDEHSLQDGGRAIVESKGDLGELLFSASAGLAELSRVLNATEEEAFAFHKKRARTTQLADLKQRLAGLKAERDEIDTYAPAFAGLVSTRDQVQKNYSAVLQELSGAQVGALKLQAELRALPLLRELRRTEEALAPLADLPRPPREWAALLAEAMRDETQLETERAGLAASIERLENEIAAIAIDTKIRDAADAISALTVEKARHITGVKDLEKRQFELAESQALLQQALRALGKEGENQPETLILSPALTGKLRDLIETRSGISATLKTVQREVERIEAAIELAAVKLADHSSSDRDERKDRQVTAVLERLRKSDTRSLITLEKRGLERLRRQVEQTATALLPWEGTADELRSLRVPEPRQMEAWRQQSAELDRQTARMKESLRETRTRLAETEARLAASRSEAENFDDASAAALRQRRNEAWQQHLRSLTPETAQAFDALMQEYDKVNDSRLSHSGELVEWRRLRQERQALAVKLRETEEALAEISQERTDLLHRLMEVLPFERGKEADIPAVISWIEGFSRARADYLSAYDSWAEANDKVEELQETERQQLEELNLLLSDIPDIQTSPADFEGKLDTISHWLAAGQEQARERHQQANRLGELKRDLSERQQDLANARQAQDEWHAEWTNALNRTWFAEETDPAAVRGILDRLADLPRLIGQRDQLAHRTELMARDIARFTEQVRELGASVGWAETDGDVIALAGRLERGRQEVEQLQLHRQSRMADLGRQKEALEAVDLRLAAHASRKAEFTSFFGVESLEAVSQHLERAAERDRLDVRAAELRHQLLDMLPVNSLDDAVRMLTDLDAERAASDVQQLTQTIENLSQRSRELYAELTRAQDKIDAVGGDDAVARLEARRATIILDTQDQAQRYLRLRAGTMAAETALSLYREKHRSSMMTKASAAFRQMTRNEYSGLSTQPDGGKEILIGVTRDGGSKLSDAMSTGTRYQLYLALRLAGYEEFAAVRPSIPFVADDIMETFDEPRSEEVFRLFGQMATMGQVIYLTHHRHLCDIARSVVPDVQIHEL</sequence>
<evidence type="ECO:0000313" key="4">
    <source>
        <dbReference type="Proteomes" id="UP000519897"/>
    </source>
</evidence>
<dbReference type="EMBL" id="JACIEC010000005">
    <property type="protein sequence ID" value="MBB4144994.1"/>
    <property type="molecule type" value="Genomic_DNA"/>
</dbReference>
<reference evidence="3 4" key="1">
    <citation type="submission" date="2020-08" db="EMBL/GenBank/DDBJ databases">
        <title>Genomic Encyclopedia of Type Strains, Phase IV (KMG-IV): sequencing the most valuable type-strain genomes for metagenomic binning, comparative biology and taxonomic classification.</title>
        <authorList>
            <person name="Goeker M."/>
        </authorList>
    </citation>
    <scope>NUCLEOTIDE SEQUENCE [LARGE SCALE GENOMIC DNA]</scope>
    <source>
        <strain evidence="3 4">DSM 29514</strain>
    </source>
</reference>